<feature type="transmembrane region" description="Helical" evidence="1">
    <location>
        <begin position="61"/>
        <end position="79"/>
    </location>
</feature>
<dbReference type="EMBL" id="AUBJ02000001">
    <property type="protein sequence ID" value="MCP2331456.1"/>
    <property type="molecule type" value="Genomic_DNA"/>
</dbReference>
<sequence>MLLAVHLALGAALGGGAATLGRRLLRRPPRGIRVPAPWCELALAALWAAALLRSATGDLPWWWLPVPLALGWLAVLLAATDLTDRRLPDALTLPAVPAALVVVWFAGALAPDPDMLARAALGGILLTGLYLVAHRCAPGALGLGDVKLAASTGTVLAAVSWPALLLGALGAVLVTGLAGVLALLVGCGPRATLPHGLPMLGCAWLVTAWPVFG</sequence>
<dbReference type="Proteomes" id="UP000791080">
    <property type="component" value="Unassembled WGS sequence"/>
</dbReference>
<protein>
    <submittedName>
        <fullName evidence="3">Leader peptidase (Prepilin peptidase) / N-methyltransferase</fullName>
    </submittedName>
</protein>
<feature type="transmembrane region" description="Helical" evidence="1">
    <location>
        <begin position="115"/>
        <end position="133"/>
    </location>
</feature>
<keyword evidence="1" id="KW-0472">Membrane</keyword>
<feature type="transmembrane region" description="Helical" evidence="1">
    <location>
        <begin position="91"/>
        <end position="109"/>
    </location>
</feature>
<feature type="domain" description="Prepilin type IV endopeptidase peptidase" evidence="2">
    <location>
        <begin position="69"/>
        <end position="174"/>
    </location>
</feature>
<keyword evidence="1" id="KW-1133">Transmembrane helix</keyword>
<evidence type="ECO:0000313" key="3">
    <source>
        <dbReference type="EMBL" id="MCP2331456.1"/>
    </source>
</evidence>
<feature type="transmembrane region" description="Helical" evidence="1">
    <location>
        <begin position="165"/>
        <end position="185"/>
    </location>
</feature>
<reference evidence="3 4" key="1">
    <citation type="submission" date="2022-06" db="EMBL/GenBank/DDBJ databases">
        <title>Genomic Encyclopedia of Type Strains, Phase I: the one thousand microbial genomes (KMG-I) project.</title>
        <authorList>
            <person name="Kyrpides N."/>
        </authorList>
    </citation>
    <scope>NUCLEOTIDE SEQUENCE [LARGE SCALE GENOMIC DNA]</scope>
    <source>
        <strain evidence="3 4">DSM 43889</strain>
    </source>
</reference>
<evidence type="ECO:0000313" key="4">
    <source>
        <dbReference type="Proteomes" id="UP000791080"/>
    </source>
</evidence>
<dbReference type="InterPro" id="IPR000045">
    <property type="entry name" value="Prepilin_IV_endopep_pep"/>
</dbReference>
<keyword evidence="1" id="KW-0812">Transmembrane</keyword>
<name>A0ABT1JH02_ACTCY</name>
<gene>
    <name evidence="3" type="ORF">G443_001726</name>
</gene>
<dbReference type="Gene3D" id="1.20.120.1220">
    <property type="match status" value="1"/>
</dbReference>
<feature type="transmembrane region" description="Helical" evidence="1">
    <location>
        <begin position="140"/>
        <end position="159"/>
    </location>
</feature>
<dbReference type="Pfam" id="PF01478">
    <property type="entry name" value="Peptidase_A24"/>
    <property type="match status" value="1"/>
</dbReference>
<proteinExistence type="predicted"/>
<keyword evidence="4" id="KW-1185">Reference proteome</keyword>
<feature type="transmembrane region" description="Helical" evidence="1">
    <location>
        <begin position="192"/>
        <end position="212"/>
    </location>
</feature>
<organism evidence="3 4">
    <name type="scientific">Actinoalloteichus caeruleus DSM 43889</name>
    <dbReference type="NCBI Taxonomy" id="1120930"/>
    <lineage>
        <taxon>Bacteria</taxon>
        <taxon>Bacillati</taxon>
        <taxon>Actinomycetota</taxon>
        <taxon>Actinomycetes</taxon>
        <taxon>Pseudonocardiales</taxon>
        <taxon>Pseudonocardiaceae</taxon>
        <taxon>Actinoalloteichus</taxon>
        <taxon>Actinoalloteichus cyanogriseus</taxon>
    </lineage>
</organism>
<evidence type="ECO:0000256" key="1">
    <source>
        <dbReference type="SAM" id="Phobius"/>
    </source>
</evidence>
<evidence type="ECO:0000259" key="2">
    <source>
        <dbReference type="Pfam" id="PF01478"/>
    </source>
</evidence>
<dbReference type="RefSeq" id="WP_035292120.1">
    <property type="nucleotide sequence ID" value="NZ_AUBJ02000001.1"/>
</dbReference>
<comment type="caution">
    <text evidence="3">The sequence shown here is derived from an EMBL/GenBank/DDBJ whole genome shotgun (WGS) entry which is preliminary data.</text>
</comment>
<accession>A0ABT1JH02</accession>